<dbReference type="RefSeq" id="WP_067394657.1">
    <property type="nucleotide sequence ID" value="NZ_JXKH01000004.1"/>
</dbReference>
<evidence type="ECO:0000313" key="2">
    <source>
        <dbReference type="Proteomes" id="UP000181884"/>
    </source>
</evidence>
<reference evidence="1 2" key="1">
    <citation type="submission" date="2014-12" db="EMBL/GenBank/DDBJ databases">
        <title>Draft genome sequences of 29 type strains of Enterococci.</title>
        <authorList>
            <person name="Zhong Z."/>
            <person name="Sun Z."/>
            <person name="Liu W."/>
            <person name="Zhang W."/>
            <person name="Zhang H."/>
        </authorList>
    </citation>
    <scope>NUCLEOTIDE SEQUENCE [LARGE SCALE GENOMIC DNA]</scope>
    <source>
        <strain evidence="1 2">DSM 17029</strain>
    </source>
</reference>
<dbReference type="Proteomes" id="UP000181884">
    <property type="component" value="Unassembled WGS sequence"/>
</dbReference>
<organism evidence="1 2">
    <name type="scientific">Enterococcus canis</name>
    <dbReference type="NCBI Taxonomy" id="214095"/>
    <lineage>
        <taxon>Bacteria</taxon>
        <taxon>Bacillati</taxon>
        <taxon>Bacillota</taxon>
        <taxon>Bacilli</taxon>
        <taxon>Lactobacillales</taxon>
        <taxon>Enterococcaceae</taxon>
        <taxon>Enterococcus</taxon>
    </lineage>
</organism>
<comment type="caution">
    <text evidence="1">The sequence shown here is derived from an EMBL/GenBank/DDBJ whole genome shotgun (WGS) entry which is preliminary data.</text>
</comment>
<dbReference type="STRING" id="214095.RU97_GL001878"/>
<dbReference type="AlphaFoldDB" id="A0A1L8RFC1"/>
<proteinExistence type="predicted"/>
<accession>A0A1L8RFC1</accession>
<protein>
    <submittedName>
        <fullName evidence="1">Uncharacterized protein</fullName>
    </submittedName>
</protein>
<sequence length="91" mass="11183">MTDFEEKLKALRARYDQMDPETRRRLLQKVQQDRWLSFRSERLKQELLRLEAKRAQLSFGADEKQMRQIEARILQKKEQFFQMLSHIDRGD</sequence>
<dbReference type="EMBL" id="JXKH01000004">
    <property type="protein sequence ID" value="OJG18481.1"/>
    <property type="molecule type" value="Genomic_DNA"/>
</dbReference>
<gene>
    <name evidence="1" type="ORF">RU97_GL001878</name>
</gene>
<name>A0A1L8RFC1_9ENTE</name>
<evidence type="ECO:0000313" key="1">
    <source>
        <dbReference type="EMBL" id="OJG18481.1"/>
    </source>
</evidence>
<keyword evidence="2" id="KW-1185">Reference proteome</keyword>